<gene>
    <name evidence="3" type="ORF">CNEO2_1500004</name>
    <name evidence="4" type="ORF">CQ394_10270</name>
</gene>
<evidence type="ECO:0000256" key="1">
    <source>
        <dbReference type="ARBA" id="ARBA00022612"/>
    </source>
</evidence>
<dbReference type="OrthoDB" id="9771580at2"/>
<proteinExistence type="predicted"/>
<dbReference type="NCBIfam" id="TIGR01630">
    <property type="entry name" value="psiM2_ORF9"/>
    <property type="match status" value="1"/>
</dbReference>
<dbReference type="EMBL" id="CAMTCP010000056">
    <property type="protein sequence ID" value="CAI3544975.1"/>
    <property type="molecule type" value="Genomic_DNA"/>
</dbReference>
<accession>A0A2A7MLR0</accession>
<evidence type="ECO:0000259" key="2">
    <source>
        <dbReference type="Pfam" id="PF17289"/>
    </source>
</evidence>
<dbReference type="STRING" id="137838.GCA_001458595_03534"/>
<dbReference type="InterPro" id="IPR035421">
    <property type="entry name" value="Terminase_6C"/>
</dbReference>
<organism evidence="4 5">
    <name type="scientific">Clostridium neonatale</name>
    <dbReference type="NCBI Taxonomy" id="137838"/>
    <lineage>
        <taxon>Bacteria</taxon>
        <taxon>Bacillati</taxon>
        <taxon>Bacillota</taxon>
        <taxon>Clostridia</taxon>
        <taxon>Eubacteriales</taxon>
        <taxon>Clostridiaceae</taxon>
        <taxon>Clostridium</taxon>
    </lineage>
</organism>
<comment type="caution">
    <text evidence="4">The sequence shown here is derived from an EMBL/GenBank/DDBJ whole genome shotgun (WGS) entry which is preliminary data.</text>
</comment>
<dbReference type="InterPro" id="IPR006517">
    <property type="entry name" value="Phage_terminase_lsu-like_C"/>
</dbReference>
<dbReference type="AlphaFoldDB" id="A0A2A7MLR0"/>
<feature type="domain" description="Terminase large subunit gp17-like C-terminal" evidence="2">
    <location>
        <begin position="318"/>
        <end position="460"/>
    </location>
</feature>
<evidence type="ECO:0000313" key="4">
    <source>
        <dbReference type="EMBL" id="PEG32058.1"/>
    </source>
</evidence>
<dbReference type="Pfam" id="PF03237">
    <property type="entry name" value="Terminase_6N"/>
    <property type="match status" value="1"/>
</dbReference>
<evidence type="ECO:0000313" key="5">
    <source>
        <dbReference type="Proteomes" id="UP000220840"/>
    </source>
</evidence>
<reference evidence="3" key="2">
    <citation type="submission" date="2022-10" db="EMBL/GenBank/DDBJ databases">
        <authorList>
            <person name="Aires J."/>
            <person name="Mesa V."/>
        </authorList>
    </citation>
    <scope>NUCLEOTIDE SEQUENCE</scope>
    <source>
        <strain evidence="3">Clostridium neonatale JD116</strain>
    </source>
</reference>
<dbReference type="Proteomes" id="UP000220840">
    <property type="component" value="Unassembled WGS sequence"/>
</dbReference>
<protein>
    <submittedName>
        <fullName evidence="3 4">Terminase</fullName>
    </submittedName>
</protein>
<sequence length="476" mass="54547">MDRLEYLKALEELQEKKLKLSILKARRSFFSYCNLKAPDFYKPNRKYLVELCNDLQEFYEGEDEILVVNEPPRHGKSRTAGLFVEWVLGKNQTEKIMTGSYNETLSTMFSKNVRNSIQEEKADKYKPVFSDVFPDVAIKRGDGAMNLWSLEGGYNNYLATSPTGTATGFGCSLMIIDDLIKNAEEANNEGVKEKHWEWFTNTMLSRLEEGGKIIIIMTRWASDDLAGKVLEEMADRKIKHISMKALQDDGTMLCDEVLSRKSYENKIKTMGADIASANYQQEPIDLKGRLYPKLKTYTELPKDSNGNLLFTAIKNYTDTADKGEDYLCSINYGVYDKEAYILDVLYTQKDMSVTENETAKMLYQGNVNKADIESNNGGEGFARNVKRILKEKFGSNKTVIKPFHQSKNKEARILSNSTWVLEHIYFPSNWKDRWPEYYNAMIKYQREGKNKHDDAPDATTGIAEMINKPSGMSIFK</sequence>
<dbReference type="EMBL" id="PDCJ01000001">
    <property type="protein sequence ID" value="PEG32058.1"/>
    <property type="molecule type" value="Genomic_DNA"/>
</dbReference>
<keyword evidence="5" id="KW-1185">Reference proteome</keyword>
<reference evidence="4 5" key="1">
    <citation type="submission" date="2017-10" db="EMBL/GenBank/DDBJ databases">
        <title>Effective Description of Clostridium neonatale sp. nov. linked to necrotizing enterocolitis in neonates and a clarification of species assignable to the genus Clostridium (Prazmowski 1880) emend. Lawson and Rainey 2016.</title>
        <authorList>
            <person name="Bernard K."/>
            <person name="Burdz T."/>
            <person name="Wiebe D."/>
            <person name="Balcewich B."/>
            <person name="Alfa M."/>
            <person name="Bernier A.-M."/>
        </authorList>
    </citation>
    <scope>NUCLEOTIDE SEQUENCE [LARGE SCALE GENOMIC DNA]</scope>
    <source>
        <strain evidence="4 5">LCDC99A005</strain>
    </source>
</reference>
<dbReference type="Proteomes" id="UP001189143">
    <property type="component" value="Unassembled WGS sequence"/>
</dbReference>
<name>A0A2A7MLR0_9CLOT</name>
<dbReference type="RefSeq" id="WP_058296205.1">
    <property type="nucleotide sequence ID" value="NZ_CAMRXG010000021.1"/>
</dbReference>
<dbReference type="Pfam" id="PF17289">
    <property type="entry name" value="Terminase_6C"/>
    <property type="match status" value="1"/>
</dbReference>
<keyword evidence="1" id="KW-1188">Viral release from host cell</keyword>
<evidence type="ECO:0000313" key="3">
    <source>
        <dbReference type="EMBL" id="CAI3544975.1"/>
    </source>
</evidence>